<evidence type="ECO:0000313" key="2">
    <source>
        <dbReference type="Proteomes" id="UP000317178"/>
    </source>
</evidence>
<proteinExistence type="predicted"/>
<keyword evidence="2" id="KW-1185">Reference proteome</keyword>
<organism evidence="1 2">
    <name type="scientific">Polystyrenella longa</name>
    <dbReference type="NCBI Taxonomy" id="2528007"/>
    <lineage>
        <taxon>Bacteria</taxon>
        <taxon>Pseudomonadati</taxon>
        <taxon>Planctomycetota</taxon>
        <taxon>Planctomycetia</taxon>
        <taxon>Planctomycetales</taxon>
        <taxon>Planctomycetaceae</taxon>
        <taxon>Polystyrenella</taxon>
    </lineage>
</organism>
<name>A0A518CLL6_9PLAN</name>
<accession>A0A518CLL6</accession>
<dbReference type="Proteomes" id="UP000317178">
    <property type="component" value="Chromosome"/>
</dbReference>
<dbReference type="KEGG" id="plon:Pla110_18480"/>
<reference evidence="1 2" key="1">
    <citation type="submission" date="2019-02" db="EMBL/GenBank/DDBJ databases">
        <title>Deep-cultivation of Planctomycetes and their phenomic and genomic characterization uncovers novel biology.</title>
        <authorList>
            <person name="Wiegand S."/>
            <person name="Jogler M."/>
            <person name="Boedeker C."/>
            <person name="Pinto D."/>
            <person name="Vollmers J."/>
            <person name="Rivas-Marin E."/>
            <person name="Kohn T."/>
            <person name="Peeters S.H."/>
            <person name="Heuer A."/>
            <person name="Rast P."/>
            <person name="Oberbeckmann S."/>
            <person name="Bunk B."/>
            <person name="Jeske O."/>
            <person name="Meyerdierks A."/>
            <person name="Storesund J.E."/>
            <person name="Kallscheuer N."/>
            <person name="Luecker S."/>
            <person name="Lage O.M."/>
            <person name="Pohl T."/>
            <person name="Merkel B.J."/>
            <person name="Hornburger P."/>
            <person name="Mueller R.-W."/>
            <person name="Bruemmer F."/>
            <person name="Labrenz M."/>
            <person name="Spormann A.M."/>
            <person name="Op den Camp H."/>
            <person name="Overmann J."/>
            <person name="Amann R."/>
            <person name="Jetten M.S.M."/>
            <person name="Mascher T."/>
            <person name="Medema M.H."/>
            <person name="Devos D.P."/>
            <person name="Kaster A.-K."/>
            <person name="Ovreas L."/>
            <person name="Rohde M."/>
            <person name="Galperin M.Y."/>
            <person name="Jogler C."/>
        </authorList>
    </citation>
    <scope>NUCLEOTIDE SEQUENCE [LARGE SCALE GENOMIC DNA]</scope>
    <source>
        <strain evidence="1 2">Pla110</strain>
    </source>
</reference>
<evidence type="ECO:0000313" key="1">
    <source>
        <dbReference type="EMBL" id="QDU80125.1"/>
    </source>
</evidence>
<dbReference type="AlphaFoldDB" id="A0A518CLL6"/>
<gene>
    <name evidence="1" type="ORF">Pla110_18480</name>
</gene>
<dbReference type="EMBL" id="CP036281">
    <property type="protein sequence ID" value="QDU80125.1"/>
    <property type="molecule type" value="Genomic_DNA"/>
</dbReference>
<sequence length="47" mass="5694">MKVVTEGFTFTGFYAAEREYEDDDDRKRYWFMIIVAKLLRSVRSVPR</sequence>
<protein>
    <submittedName>
        <fullName evidence="1">Uncharacterized protein</fullName>
    </submittedName>
</protein>